<feature type="region of interest" description="Disordered" evidence="1">
    <location>
        <begin position="150"/>
        <end position="172"/>
    </location>
</feature>
<dbReference type="Proteomes" id="UP000799753">
    <property type="component" value="Unassembled WGS sequence"/>
</dbReference>
<dbReference type="EMBL" id="MU006782">
    <property type="protein sequence ID" value="KAF2641846.1"/>
    <property type="molecule type" value="Genomic_DNA"/>
</dbReference>
<feature type="compositionally biased region" description="Basic and acidic residues" evidence="1">
    <location>
        <begin position="157"/>
        <end position="172"/>
    </location>
</feature>
<evidence type="ECO:0000313" key="2">
    <source>
        <dbReference type="EMBL" id="KAF2641846.1"/>
    </source>
</evidence>
<feature type="region of interest" description="Disordered" evidence="1">
    <location>
        <begin position="95"/>
        <end position="125"/>
    </location>
</feature>
<evidence type="ECO:0000313" key="3">
    <source>
        <dbReference type="Proteomes" id="UP000799753"/>
    </source>
</evidence>
<sequence length="172" mass="19802">MFFYLDKMNAVTRLQHNKKLHTKLIDNSKRQGKSAFTISPKYPQSGRIYAPRGSIPTHYSHSSHRLYRDLIIFIQRNPSRAPIDIITGAHLPVQATPQPATRTASKDRPTLRDSMRPRSRFMQSDQQYRSSGKPFFCEICRFVKAPSMEAKTGCSGTKKEQSMHSDSDFEYM</sequence>
<protein>
    <submittedName>
        <fullName evidence="2">Uncharacterized protein</fullName>
    </submittedName>
</protein>
<evidence type="ECO:0000256" key="1">
    <source>
        <dbReference type="SAM" id="MobiDB-lite"/>
    </source>
</evidence>
<accession>A0A6A6S1V7</accession>
<feature type="compositionally biased region" description="Basic and acidic residues" evidence="1">
    <location>
        <begin position="104"/>
        <end position="116"/>
    </location>
</feature>
<organism evidence="2 3">
    <name type="scientific">Massarina eburnea CBS 473.64</name>
    <dbReference type="NCBI Taxonomy" id="1395130"/>
    <lineage>
        <taxon>Eukaryota</taxon>
        <taxon>Fungi</taxon>
        <taxon>Dikarya</taxon>
        <taxon>Ascomycota</taxon>
        <taxon>Pezizomycotina</taxon>
        <taxon>Dothideomycetes</taxon>
        <taxon>Pleosporomycetidae</taxon>
        <taxon>Pleosporales</taxon>
        <taxon>Massarineae</taxon>
        <taxon>Massarinaceae</taxon>
        <taxon>Massarina</taxon>
    </lineage>
</organism>
<dbReference type="AlphaFoldDB" id="A0A6A6S1V7"/>
<reference evidence="2" key="1">
    <citation type="journal article" date="2020" name="Stud. Mycol.">
        <title>101 Dothideomycetes genomes: a test case for predicting lifestyles and emergence of pathogens.</title>
        <authorList>
            <person name="Haridas S."/>
            <person name="Albert R."/>
            <person name="Binder M."/>
            <person name="Bloem J."/>
            <person name="Labutti K."/>
            <person name="Salamov A."/>
            <person name="Andreopoulos B."/>
            <person name="Baker S."/>
            <person name="Barry K."/>
            <person name="Bills G."/>
            <person name="Bluhm B."/>
            <person name="Cannon C."/>
            <person name="Castanera R."/>
            <person name="Culley D."/>
            <person name="Daum C."/>
            <person name="Ezra D."/>
            <person name="Gonzalez J."/>
            <person name="Henrissat B."/>
            <person name="Kuo A."/>
            <person name="Liang C."/>
            <person name="Lipzen A."/>
            <person name="Lutzoni F."/>
            <person name="Magnuson J."/>
            <person name="Mondo S."/>
            <person name="Nolan M."/>
            <person name="Ohm R."/>
            <person name="Pangilinan J."/>
            <person name="Park H.-J."/>
            <person name="Ramirez L."/>
            <person name="Alfaro M."/>
            <person name="Sun H."/>
            <person name="Tritt A."/>
            <person name="Yoshinaga Y."/>
            <person name="Zwiers L.-H."/>
            <person name="Turgeon B."/>
            <person name="Goodwin S."/>
            <person name="Spatafora J."/>
            <person name="Crous P."/>
            <person name="Grigoriev I."/>
        </authorList>
    </citation>
    <scope>NUCLEOTIDE SEQUENCE</scope>
    <source>
        <strain evidence="2">CBS 473.64</strain>
    </source>
</reference>
<name>A0A6A6S1V7_9PLEO</name>
<proteinExistence type="predicted"/>
<keyword evidence="3" id="KW-1185">Reference proteome</keyword>
<gene>
    <name evidence="2" type="ORF">P280DRAFT_286468</name>
</gene>